<dbReference type="Proteomes" id="UP000292974">
    <property type="component" value="Unassembled WGS sequence"/>
</dbReference>
<dbReference type="Gene3D" id="3.20.20.100">
    <property type="entry name" value="NADP-dependent oxidoreductase domain"/>
    <property type="match status" value="1"/>
</dbReference>
<dbReference type="InterPro" id="IPR053135">
    <property type="entry name" value="AKR2_Oxidoreductase"/>
</dbReference>
<evidence type="ECO:0000259" key="1">
    <source>
        <dbReference type="Pfam" id="PF00248"/>
    </source>
</evidence>
<organism evidence="2 3">
    <name type="scientific">Rhizobium leguminosarum</name>
    <dbReference type="NCBI Taxonomy" id="384"/>
    <lineage>
        <taxon>Bacteria</taxon>
        <taxon>Pseudomonadati</taxon>
        <taxon>Pseudomonadota</taxon>
        <taxon>Alphaproteobacteria</taxon>
        <taxon>Hyphomicrobiales</taxon>
        <taxon>Rhizobiaceae</taxon>
        <taxon>Rhizobium/Agrobacterium group</taxon>
        <taxon>Rhizobium</taxon>
    </lineage>
</organism>
<proteinExistence type="predicted"/>
<gene>
    <name evidence="2" type="ORF">ELH90_10380</name>
</gene>
<dbReference type="InterPro" id="IPR036812">
    <property type="entry name" value="NAD(P)_OxRdtase_dom_sf"/>
</dbReference>
<accession>A0A7M3DTK9</accession>
<dbReference type="AlphaFoldDB" id="A0A7M3DTK9"/>
<dbReference type="PANTHER" id="PTHR43312">
    <property type="entry name" value="D-THREO-ALDOSE 1-DEHYDROGENASE"/>
    <property type="match status" value="1"/>
</dbReference>
<reference evidence="2 3" key="1">
    <citation type="submission" date="2019-02" db="EMBL/GenBank/DDBJ databases">
        <title>The genomic architecture of introgression among sibling species of bacteria.</title>
        <authorList>
            <person name="Cavassim M.I.A."/>
            <person name="Moeskjaer S."/>
            <person name="Moslemi C."/>
            <person name="Fields B."/>
            <person name="Bachmann A."/>
            <person name="Vilhjalmsson B."/>
            <person name="Schierup M.H."/>
            <person name="Young J.P.W."/>
            <person name="Andersen S.U."/>
        </authorList>
    </citation>
    <scope>NUCLEOTIDE SEQUENCE [LARGE SCALE GENOMIC DNA]</scope>
    <source>
        <strain evidence="2 3">SM135B</strain>
    </source>
</reference>
<dbReference type="CDD" id="cd19095">
    <property type="entry name" value="AKR_PA4992-like"/>
    <property type="match status" value="1"/>
</dbReference>
<feature type="domain" description="NADP-dependent oxidoreductase" evidence="1">
    <location>
        <begin position="16"/>
        <end position="267"/>
    </location>
</feature>
<protein>
    <submittedName>
        <fullName evidence="2">Aldo/keto reductase</fullName>
    </submittedName>
</protein>
<dbReference type="InterPro" id="IPR023210">
    <property type="entry name" value="NADP_OxRdtase_dom"/>
</dbReference>
<dbReference type="Pfam" id="PF00248">
    <property type="entry name" value="Aldo_ket_red"/>
    <property type="match status" value="1"/>
</dbReference>
<evidence type="ECO:0000313" key="2">
    <source>
        <dbReference type="EMBL" id="TAY52036.1"/>
    </source>
</evidence>
<dbReference type="PANTHER" id="PTHR43312:SF1">
    <property type="entry name" value="NADP-DEPENDENT OXIDOREDUCTASE DOMAIN-CONTAINING PROTEIN"/>
    <property type="match status" value="1"/>
</dbReference>
<dbReference type="SUPFAM" id="SSF51430">
    <property type="entry name" value="NAD(P)-linked oxidoreductase"/>
    <property type="match status" value="1"/>
</dbReference>
<dbReference type="EMBL" id="SIOP01000001">
    <property type="protein sequence ID" value="TAY52036.1"/>
    <property type="molecule type" value="Genomic_DNA"/>
</dbReference>
<name>A0A7M3DTK9_RHILE</name>
<sequence>MLTRIIPATEEALPVIGLGTYRGFDVTLNAPGEERLSNVLDTLFAAGGTLLDSSPMYGRAEEVVGALLTRQPRAASPFLATKVWTSGREAGVRQIEQSFRLLRSDVIDLIQVHNLQDWQTHLHTLRRLKEAGRIRYIGITHYTRSGYAEVERVLNTTPVDFLQINYSVEEREAEKRLLPLAEDKGVAVLCNRPFGGGDLLRRLKAKPLPDWAAEVGATSWAQLALKFVLGHRAITCAIPGTGNPASMIDNTKAASGSVLTPKQRAELIETV</sequence>
<dbReference type="RefSeq" id="WP_130716233.1">
    <property type="nucleotide sequence ID" value="NZ_SIOP01000001.1"/>
</dbReference>
<evidence type="ECO:0000313" key="3">
    <source>
        <dbReference type="Proteomes" id="UP000292974"/>
    </source>
</evidence>
<comment type="caution">
    <text evidence="2">The sequence shown here is derived from an EMBL/GenBank/DDBJ whole genome shotgun (WGS) entry which is preliminary data.</text>
</comment>